<evidence type="ECO:0000313" key="2">
    <source>
        <dbReference type="Proteomes" id="UP000314294"/>
    </source>
</evidence>
<accession>A0A4Z2GQF3</accession>
<proteinExistence type="predicted"/>
<name>A0A4Z2GQF3_9TELE</name>
<evidence type="ECO:0000313" key="1">
    <source>
        <dbReference type="EMBL" id="TNN54954.1"/>
    </source>
</evidence>
<comment type="caution">
    <text evidence="1">The sequence shown here is derived from an EMBL/GenBank/DDBJ whole genome shotgun (WGS) entry which is preliminary data.</text>
</comment>
<dbReference type="EMBL" id="SRLO01000470">
    <property type="protein sequence ID" value="TNN54954.1"/>
    <property type="molecule type" value="Genomic_DNA"/>
</dbReference>
<gene>
    <name evidence="1" type="ORF">EYF80_034822</name>
</gene>
<organism evidence="1 2">
    <name type="scientific">Liparis tanakae</name>
    <name type="common">Tanaka's snailfish</name>
    <dbReference type="NCBI Taxonomy" id="230148"/>
    <lineage>
        <taxon>Eukaryota</taxon>
        <taxon>Metazoa</taxon>
        <taxon>Chordata</taxon>
        <taxon>Craniata</taxon>
        <taxon>Vertebrata</taxon>
        <taxon>Euteleostomi</taxon>
        <taxon>Actinopterygii</taxon>
        <taxon>Neopterygii</taxon>
        <taxon>Teleostei</taxon>
        <taxon>Neoteleostei</taxon>
        <taxon>Acanthomorphata</taxon>
        <taxon>Eupercaria</taxon>
        <taxon>Perciformes</taxon>
        <taxon>Cottioidei</taxon>
        <taxon>Cottales</taxon>
        <taxon>Liparidae</taxon>
        <taxon>Liparis</taxon>
    </lineage>
</organism>
<reference evidence="1 2" key="1">
    <citation type="submission" date="2019-03" db="EMBL/GenBank/DDBJ databases">
        <title>First draft genome of Liparis tanakae, snailfish: a comprehensive survey of snailfish specific genes.</title>
        <authorList>
            <person name="Kim W."/>
            <person name="Song I."/>
            <person name="Jeong J.-H."/>
            <person name="Kim D."/>
            <person name="Kim S."/>
            <person name="Ryu S."/>
            <person name="Song J.Y."/>
            <person name="Lee S.K."/>
        </authorList>
    </citation>
    <scope>NUCLEOTIDE SEQUENCE [LARGE SCALE GENOMIC DNA]</scope>
    <source>
        <tissue evidence="1">Muscle</tissue>
    </source>
</reference>
<dbReference type="AlphaFoldDB" id="A0A4Z2GQF3"/>
<keyword evidence="2" id="KW-1185">Reference proteome</keyword>
<dbReference type="Proteomes" id="UP000314294">
    <property type="component" value="Unassembled WGS sequence"/>
</dbReference>
<protein>
    <submittedName>
        <fullName evidence="1">Uncharacterized protein</fullName>
    </submittedName>
</protein>
<sequence>MCTPNGFHILLQRNVVVAWAGGGGDEQMDLSRNLPPIDYNPPQPDCHLQPNLQKSNVCDGVEVLTKQSTYVRGLSFNTSCDVSGEETAVVRLLRKPDVIKLMFKPHPPPPLQTLEGEF</sequence>